<dbReference type="InterPro" id="IPR025435">
    <property type="entry name" value="YfhD-like"/>
</dbReference>
<feature type="region of interest" description="Disordered" evidence="1">
    <location>
        <begin position="1"/>
        <end position="62"/>
    </location>
</feature>
<keyword evidence="3" id="KW-1185">Reference proteome</keyword>
<gene>
    <name evidence="2" type="ORF">IQ19_02087</name>
</gene>
<dbReference type="Proteomes" id="UP000318667">
    <property type="component" value="Unassembled WGS sequence"/>
</dbReference>
<dbReference type="GeneID" id="65403286"/>
<evidence type="ECO:0000313" key="3">
    <source>
        <dbReference type="Proteomes" id="UP000318667"/>
    </source>
</evidence>
<dbReference type="AlphaFoldDB" id="A0A562JXF7"/>
<evidence type="ECO:0000313" key="2">
    <source>
        <dbReference type="EMBL" id="TWH87839.1"/>
    </source>
</evidence>
<feature type="compositionally biased region" description="Basic residues" evidence="1">
    <location>
        <begin position="1"/>
        <end position="11"/>
    </location>
</feature>
<dbReference type="EMBL" id="VLKI01000004">
    <property type="protein sequence ID" value="TWH87839.1"/>
    <property type="molecule type" value="Genomic_DNA"/>
</dbReference>
<organism evidence="2 3">
    <name type="scientific">Cytobacillus oceanisediminis</name>
    <dbReference type="NCBI Taxonomy" id="665099"/>
    <lineage>
        <taxon>Bacteria</taxon>
        <taxon>Bacillati</taxon>
        <taxon>Bacillota</taxon>
        <taxon>Bacilli</taxon>
        <taxon>Bacillales</taxon>
        <taxon>Bacillaceae</taxon>
        <taxon>Cytobacillus</taxon>
    </lineage>
</organism>
<name>A0A562JXF7_9BACI</name>
<dbReference type="Pfam" id="PF14151">
    <property type="entry name" value="YfhD"/>
    <property type="match status" value="1"/>
</dbReference>
<comment type="caution">
    <text evidence="2">The sequence shown here is derived from an EMBL/GenBank/DDBJ whole genome shotgun (WGS) entry which is preliminary data.</text>
</comment>
<accession>A0A562JXF7</accession>
<protein>
    <submittedName>
        <fullName evidence="2">YfhD-like protein</fullName>
    </submittedName>
</protein>
<dbReference type="RefSeq" id="WP_144542304.1">
    <property type="nucleotide sequence ID" value="NZ_CBCSDC010000001.1"/>
</dbReference>
<sequence>MGRAHGHKTRDRNKASLPQVPKNMKSDGLDVEFDRDLADHDDLEAMARSKAADQRARSRQKR</sequence>
<proteinExistence type="predicted"/>
<dbReference type="OrthoDB" id="2973490at2"/>
<evidence type="ECO:0000256" key="1">
    <source>
        <dbReference type="SAM" id="MobiDB-lite"/>
    </source>
</evidence>
<reference evidence="2 3" key="1">
    <citation type="journal article" date="2015" name="Stand. Genomic Sci.">
        <title>Genomic Encyclopedia of Bacterial and Archaeal Type Strains, Phase III: the genomes of soil and plant-associated and newly described type strains.</title>
        <authorList>
            <person name="Whitman W.B."/>
            <person name="Woyke T."/>
            <person name="Klenk H.P."/>
            <person name="Zhou Y."/>
            <person name="Lilburn T.G."/>
            <person name="Beck B.J."/>
            <person name="De Vos P."/>
            <person name="Vandamme P."/>
            <person name="Eisen J.A."/>
            <person name="Garrity G."/>
            <person name="Hugenholtz P."/>
            <person name="Kyrpides N.C."/>
        </authorList>
    </citation>
    <scope>NUCLEOTIDE SEQUENCE [LARGE SCALE GENOMIC DNA]</scope>
    <source>
        <strain evidence="2 3">CGMCC 1.10115</strain>
    </source>
</reference>
<feature type="compositionally biased region" description="Basic and acidic residues" evidence="1">
    <location>
        <begin position="24"/>
        <end position="56"/>
    </location>
</feature>